<protein>
    <submittedName>
        <fullName evidence="1">Uncharacterized protein</fullName>
    </submittedName>
</protein>
<reference evidence="1 2" key="2">
    <citation type="journal article" date="2018" name="Int. J. Syst. Evol. Microbiol.">
        <title>Marinobacterium aestuarii sp. nov., a benzene-degrading marine bacterium isolated from estuary sediment.</title>
        <authorList>
            <person name="Bae S.S."/>
            <person name="Jung J."/>
            <person name="Chung D."/>
            <person name="Baek K."/>
        </authorList>
    </citation>
    <scope>NUCLEOTIDE SEQUENCE [LARGE SCALE GENOMIC DNA]</scope>
    <source>
        <strain evidence="1 2">ST58-10</strain>
    </source>
</reference>
<evidence type="ECO:0000313" key="2">
    <source>
        <dbReference type="Proteomes" id="UP000078070"/>
    </source>
</evidence>
<dbReference type="STRING" id="1821621.A8C75_01250"/>
<dbReference type="KEGG" id="mars:A8C75_01250"/>
<sequence>MHLNANLHWIQSKLLTQWVTSLQIFGNGRQAMNTNTPIRVAQVLAGAAVGAAENFFVRLLAGLSERPELDIHAFIRGHAHRLEALRNRGVTTQGFRFVGKLDVLGRRALNAFEPEVVMTWMN</sequence>
<gene>
    <name evidence="1" type="ORF">A8C75_01250</name>
</gene>
<organism evidence="1 2">
    <name type="scientific">Marinobacterium aestuarii</name>
    <dbReference type="NCBI Taxonomy" id="1821621"/>
    <lineage>
        <taxon>Bacteria</taxon>
        <taxon>Pseudomonadati</taxon>
        <taxon>Pseudomonadota</taxon>
        <taxon>Gammaproteobacteria</taxon>
        <taxon>Oceanospirillales</taxon>
        <taxon>Oceanospirillaceae</taxon>
        <taxon>Marinobacterium</taxon>
    </lineage>
</organism>
<dbReference type="AlphaFoldDB" id="A0A1A9EU88"/>
<keyword evidence="2" id="KW-1185">Reference proteome</keyword>
<reference evidence="2" key="1">
    <citation type="submission" date="2016-05" db="EMBL/GenBank/DDBJ databases">
        <authorList>
            <person name="Baek K."/>
            <person name="Yang S.-J."/>
        </authorList>
    </citation>
    <scope>NUCLEOTIDE SEQUENCE [LARGE SCALE GENOMIC DNA]</scope>
    <source>
        <strain evidence="2">ST58-10</strain>
    </source>
</reference>
<proteinExistence type="predicted"/>
<accession>A0A1A9EU88</accession>
<dbReference type="EMBL" id="CP015839">
    <property type="protein sequence ID" value="ANG61218.1"/>
    <property type="molecule type" value="Genomic_DNA"/>
</dbReference>
<dbReference type="Proteomes" id="UP000078070">
    <property type="component" value="Chromosome"/>
</dbReference>
<evidence type="ECO:0000313" key="1">
    <source>
        <dbReference type="EMBL" id="ANG61218.1"/>
    </source>
</evidence>
<name>A0A1A9EU88_9GAMM</name>